<evidence type="ECO:0000313" key="3">
    <source>
        <dbReference type="EMBL" id="KAF1927130.1"/>
    </source>
</evidence>
<feature type="region of interest" description="Disordered" evidence="1">
    <location>
        <begin position="1"/>
        <end position="21"/>
    </location>
</feature>
<dbReference type="RefSeq" id="XP_033447382.1">
    <property type="nucleotide sequence ID" value="XM_033590056.1"/>
</dbReference>
<gene>
    <name evidence="3" type="ORF">M421DRAFT_394159</name>
</gene>
<keyword evidence="2" id="KW-0472">Membrane</keyword>
<dbReference type="GeneID" id="54347711"/>
<keyword evidence="4" id="KW-1185">Reference proteome</keyword>
<reference evidence="3" key="1">
    <citation type="journal article" date="2020" name="Stud. Mycol.">
        <title>101 Dothideomycetes genomes: a test case for predicting lifestyles and emergence of pathogens.</title>
        <authorList>
            <person name="Haridas S."/>
            <person name="Albert R."/>
            <person name="Binder M."/>
            <person name="Bloem J."/>
            <person name="Labutti K."/>
            <person name="Salamov A."/>
            <person name="Andreopoulos B."/>
            <person name="Baker S."/>
            <person name="Barry K."/>
            <person name="Bills G."/>
            <person name="Bluhm B."/>
            <person name="Cannon C."/>
            <person name="Castanera R."/>
            <person name="Culley D."/>
            <person name="Daum C."/>
            <person name="Ezra D."/>
            <person name="Gonzalez J."/>
            <person name="Henrissat B."/>
            <person name="Kuo A."/>
            <person name="Liang C."/>
            <person name="Lipzen A."/>
            <person name="Lutzoni F."/>
            <person name="Magnuson J."/>
            <person name="Mondo S."/>
            <person name="Nolan M."/>
            <person name="Ohm R."/>
            <person name="Pangilinan J."/>
            <person name="Park H.-J."/>
            <person name="Ramirez L."/>
            <person name="Alfaro M."/>
            <person name="Sun H."/>
            <person name="Tritt A."/>
            <person name="Yoshinaga Y."/>
            <person name="Zwiers L.-H."/>
            <person name="Turgeon B."/>
            <person name="Goodwin S."/>
            <person name="Spatafora J."/>
            <person name="Crous P."/>
            <person name="Grigoriev I."/>
        </authorList>
    </citation>
    <scope>NUCLEOTIDE SEQUENCE</scope>
    <source>
        <strain evidence="3">CBS 183.55</strain>
    </source>
</reference>
<organism evidence="3 4">
    <name type="scientific">Didymella exigua CBS 183.55</name>
    <dbReference type="NCBI Taxonomy" id="1150837"/>
    <lineage>
        <taxon>Eukaryota</taxon>
        <taxon>Fungi</taxon>
        <taxon>Dikarya</taxon>
        <taxon>Ascomycota</taxon>
        <taxon>Pezizomycotina</taxon>
        <taxon>Dothideomycetes</taxon>
        <taxon>Pleosporomycetidae</taxon>
        <taxon>Pleosporales</taxon>
        <taxon>Pleosporineae</taxon>
        <taxon>Didymellaceae</taxon>
        <taxon>Didymella</taxon>
    </lineage>
</organism>
<protein>
    <submittedName>
        <fullName evidence="3">Uncharacterized protein</fullName>
    </submittedName>
</protein>
<proteinExistence type="predicted"/>
<keyword evidence="2" id="KW-0812">Transmembrane</keyword>
<name>A0A6A5RIQ3_9PLEO</name>
<feature type="region of interest" description="Disordered" evidence="1">
    <location>
        <begin position="39"/>
        <end position="76"/>
    </location>
</feature>
<feature type="compositionally biased region" description="Pro residues" evidence="1">
    <location>
        <begin position="11"/>
        <end position="21"/>
    </location>
</feature>
<dbReference type="Proteomes" id="UP000800082">
    <property type="component" value="Unassembled WGS sequence"/>
</dbReference>
<feature type="transmembrane region" description="Helical" evidence="2">
    <location>
        <begin position="91"/>
        <end position="115"/>
    </location>
</feature>
<feature type="compositionally biased region" description="Basic and acidic residues" evidence="1">
    <location>
        <begin position="50"/>
        <end position="61"/>
    </location>
</feature>
<sequence>MDNSRSNTTSPPFPEHLPPRPLTINQHIKRLICPVQAAPTPQSFEMGNMGRHEDDRGRDASDAPTADTANGGQSSQANVVVSWKEMREHHGFSICVVACLLGAGVWVGVMAVVLLRTRQPTKPPF</sequence>
<feature type="compositionally biased region" description="Polar residues" evidence="1">
    <location>
        <begin position="67"/>
        <end position="76"/>
    </location>
</feature>
<feature type="compositionally biased region" description="Polar residues" evidence="1">
    <location>
        <begin position="1"/>
        <end position="10"/>
    </location>
</feature>
<evidence type="ECO:0000313" key="4">
    <source>
        <dbReference type="Proteomes" id="UP000800082"/>
    </source>
</evidence>
<evidence type="ECO:0000256" key="1">
    <source>
        <dbReference type="SAM" id="MobiDB-lite"/>
    </source>
</evidence>
<evidence type="ECO:0000256" key="2">
    <source>
        <dbReference type="SAM" id="Phobius"/>
    </source>
</evidence>
<dbReference type="EMBL" id="ML978973">
    <property type="protein sequence ID" value="KAF1927130.1"/>
    <property type="molecule type" value="Genomic_DNA"/>
</dbReference>
<keyword evidence="2" id="KW-1133">Transmembrane helix</keyword>
<dbReference type="AlphaFoldDB" id="A0A6A5RIQ3"/>
<accession>A0A6A5RIQ3</accession>